<evidence type="ECO:0000313" key="2">
    <source>
        <dbReference type="Proteomes" id="UP000822688"/>
    </source>
</evidence>
<accession>A0A8T0G4L0</accession>
<keyword evidence="2" id="KW-1185">Reference proteome</keyword>
<dbReference type="Proteomes" id="UP000822688">
    <property type="component" value="Chromosome 12"/>
</dbReference>
<organism evidence="1 2">
    <name type="scientific">Ceratodon purpureus</name>
    <name type="common">Fire moss</name>
    <name type="synonym">Dicranum purpureum</name>
    <dbReference type="NCBI Taxonomy" id="3225"/>
    <lineage>
        <taxon>Eukaryota</taxon>
        <taxon>Viridiplantae</taxon>
        <taxon>Streptophyta</taxon>
        <taxon>Embryophyta</taxon>
        <taxon>Bryophyta</taxon>
        <taxon>Bryophytina</taxon>
        <taxon>Bryopsida</taxon>
        <taxon>Dicranidae</taxon>
        <taxon>Pseudoditrichales</taxon>
        <taxon>Ditrichaceae</taxon>
        <taxon>Ceratodon</taxon>
    </lineage>
</organism>
<comment type="caution">
    <text evidence="1">The sequence shown here is derived from an EMBL/GenBank/DDBJ whole genome shotgun (WGS) entry which is preliminary data.</text>
</comment>
<sequence length="148" mass="16513">MFNEFATVCTGLEVCRVATVTITLEPNNCSEKNTQKISYTNRHARSRAQTLILGNRTWLTKAMQRDMPSTLFRNQCPVTIQLVTTPTQNNANAACDRVIGPNQLRLITTTSPNRAFKAVTYGAKVNPNDNTEDTKVKAMMSIDTDENK</sequence>
<name>A0A8T0G4L0_CERPU</name>
<proteinExistence type="predicted"/>
<gene>
    <name evidence="1" type="ORF">KC19_12G072300</name>
</gene>
<dbReference type="AlphaFoldDB" id="A0A8T0G4L0"/>
<dbReference type="EMBL" id="CM026433">
    <property type="protein sequence ID" value="KAG0554203.1"/>
    <property type="molecule type" value="Genomic_DNA"/>
</dbReference>
<evidence type="ECO:0000313" key="1">
    <source>
        <dbReference type="EMBL" id="KAG0554203.1"/>
    </source>
</evidence>
<reference evidence="1" key="1">
    <citation type="submission" date="2020-06" db="EMBL/GenBank/DDBJ databases">
        <title>WGS assembly of Ceratodon purpureus strain R40.</title>
        <authorList>
            <person name="Carey S.B."/>
            <person name="Jenkins J."/>
            <person name="Shu S."/>
            <person name="Lovell J.T."/>
            <person name="Sreedasyam A."/>
            <person name="Maumus F."/>
            <person name="Tiley G.P."/>
            <person name="Fernandez-Pozo N."/>
            <person name="Barry K."/>
            <person name="Chen C."/>
            <person name="Wang M."/>
            <person name="Lipzen A."/>
            <person name="Daum C."/>
            <person name="Saski C.A."/>
            <person name="Payton A.C."/>
            <person name="Mcbreen J.C."/>
            <person name="Conrad R.E."/>
            <person name="Kollar L.M."/>
            <person name="Olsson S."/>
            <person name="Huttunen S."/>
            <person name="Landis J.B."/>
            <person name="Wickett N.J."/>
            <person name="Johnson M.G."/>
            <person name="Rensing S.A."/>
            <person name="Grimwood J."/>
            <person name="Schmutz J."/>
            <person name="Mcdaniel S.F."/>
        </authorList>
    </citation>
    <scope>NUCLEOTIDE SEQUENCE</scope>
    <source>
        <strain evidence="1">R40</strain>
    </source>
</reference>
<protein>
    <submittedName>
        <fullName evidence="1">Uncharacterized protein</fullName>
    </submittedName>
</protein>